<comment type="similarity">
    <text evidence="1 2">Belongs to the GMC oxidoreductase family.</text>
</comment>
<dbReference type="Pfam" id="PF00732">
    <property type="entry name" value="GMC_oxred_N"/>
    <property type="match status" value="1"/>
</dbReference>
<name>A0A2J7RBG2_9NEOP</name>
<reference evidence="5 6" key="1">
    <citation type="submission" date="2017-12" db="EMBL/GenBank/DDBJ databases">
        <title>Hemimetabolous genomes reveal molecular basis of termite eusociality.</title>
        <authorList>
            <person name="Harrison M.C."/>
            <person name="Jongepier E."/>
            <person name="Robertson H.M."/>
            <person name="Arning N."/>
            <person name="Bitard-Feildel T."/>
            <person name="Chao H."/>
            <person name="Childers C.P."/>
            <person name="Dinh H."/>
            <person name="Doddapaneni H."/>
            <person name="Dugan S."/>
            <person name="Gowin J."/>
            <person name="Greiner C."/>
            <person name="Han Y."/>
            <person name="Hu H."/>
            <person name="Hughes D.S.T."/>
            <person name="Huylmans A.-K."/>
            <person name="Kemena C."/>
            <person name="Kremer L.P.M."/>
            <person name="Lee S.L."/>
            <person name="Lopez-Ezquerra A."/>
            <person name="Mallet L."/>
            <person name="Monroy-Kuhn J.M."/>
            <person name="Moser A."/>
            <person name="Murali S.C."/>
            <person name="Muzny D.M."/>
            <person name="Otani S."/>
            <person name="Piulachs M.-D."/>
            <person name="Poelchau M."/>
            <person name="Qu J."/>
            <person name="Schaub F."/>
            <person name="Wada-Katsumata A."/>
            <person name="Worley K.C."/>
            <person name="Xie Q."/>
            <person name="Ylla G."/>
            <person name="Poulsen M."/>
            <person name="Gibbs R.A."/>
            <person name="Schal C."/>
            <person name="Richards S."/>
            <person name="Belles X."/>
            <person name="Korb J."/>
            <person name="Bornberg-Bauer E."/>
        </authorList>
    </citation>
    <scope>NUCLEOTIDE SEQUENCE [LARGE SCALE GENOMIC DNA]</scope>
    <source>
        <tissue evidence="5">Whole body</tissue>
    </source>
</reference>
<feature type="non-terminal residue" evidence="5">
    <location>
        <position position="441"/>
    </location>
</feature>
<organism evidence="5 6">
    <name type="scientific">Cryptotermes secundus</name>
    <dbReference type="NCBI Taxonomy" id="105785"/>
    <lineage>
        <taxon>Eukaryota</taxon>
        <taxon>Metazoa</taxon>
        <taxon>Ecdysozoa</taxon>
        <taxon>Arthropoda</taxon>
        <taxon>Hexapoda</taxon>
        <taxon>Insecta</taxon>
        <taxon>Pterygota</taxon>
        <taxon>Neoptera</taxon>
        <taxon>Polyneoptera</taxon>
        <taxon>Dictyoptera</taxon>
        <taxon>Blattodea</taxon>
        <taxon>Blattoidea</taxon>
        <taxon>Termitoidae</taxon>
        <taxon>Kalotermitidae</taxon>
        <taxon>Cryptotermitinae</taxon>
        <taxon>Cryptotermes</taxon>
    </lineage>
</organism>
<dbReference type="PANTHER" id="PTHR11552">
    <property type="entry name" value="GLUCOSE-METHANOL-CHOLINE GMC OXIDOREDUCTASE"/>
    <property type="match status" value="1"/>
</dbReference>
<dbReference type="PANTHER" id="PTHR11552:SF227">
    <property type="entry name" value="GLUCOSE DEHYDROGENASE [FAD, QUINONE]-LIKE PROTEIN"/>
    <property type="match status" value="1"/>
</dbReference>
<dbReference type="Gene3D" id="3.50.50.60">
    <property type="entry name" value="FAD/NAD(P)-binding domain"/>
    <property type="match status" value="2"/>
</dbReference>
<dbReference type="EMBL" id="NEVH01005904">
    <property type="protein sequence ID" value="PNF38177.1"/>
    <property type="molecule type" value="Genomic_DNA"/>
</dbReference>
<dbReference type="InterPro" id="IPR012132">
    <property type="entry name" value="GMC_OxRdtase"/>
</dbReference>
<evidence type="ECO:0000313" key="5">
    <source>
        <dbReference type="EMBL" id="PNF38177.1"/>
    </source>
</evidence>
<evidence type="ECO:0000256" key="2">
    <source>
        <dbReference type="RuleBase" id="RU003968"/>
    </source>
</evidence>
<keyword evidence="2" id="KW-0285">Flavoprotein</keyword>
<evidence type="ECO:0000256" key="1">
    <source>
        <dbReference type="ARBA" id="ARBA00010790"/>
    </source>
</evidence>
<feature type="domain" description="Glucose-methanol-choline oxidoreductase N-terminal" evidence="3">
    <location>
        <begin position="138"/>
        <end position="161"/>
    </location>
</feature>
<dbReference type="GO" id="GO:0050660">
    <property type="term" value="F:flavin adenine dinucleotide binding"/>
    <property type="evidence" value="ECO:0007669"/>
    <property type="project" value="InterPro"/>
</dbReference>
<sequence>MSSVAALPLALAGYAANAASSVAWFFPVLVAAIAYFHYELLDPESRPIDVATELLHPEYDFIIVGAGSAGAVLANRLTEMENWTVLLLEAGGDETEISDVPVLAAYLQLSKLDWKYKTEPQGTACLGMKHHRCNWPRGKVIGGSSVLNYMLYVRGNKKDYDIWESLGNPGWGSEEALYYFKKSEDNRNPYLARTPYHSTGGYLTVQEAPWHTPLAATFVQAGVEMGYDNRDINGEFQTGFMIAQGTTRRGTRCSTGKAFLRPARLRKNLHVAMDSHVTRVLIEPVTKMAFGVEFSREGKLHVIRARKEIIVSGGSVNSPQLLMLSGVGPRAHLEELKIPVIQDLKVGYNLQDHIGLGGFTFMVNQPVSLVQSRYENVPSVLKYAMFGDGPLTVLGGVEGLAFVSTKYANASEDFPDIEFHFISGSTNSDGGRQIRKAHGIT</sequence>
<dbReference type="Proteomes" id="UP000235965">
    <property type="component" value="Unassembled WGS sequence"/>
</dbReference>
<feature type="domain" description="Glucose-methanol-choline oxidoreductase N-terminal" evidence="4">
    <location>
        <begin position="314"/>
        <end position="328"/>
    </location>
</feature>
<evidence type="ECO:0000259" key="3">
    <source>
        <dbReference type="PROSITE" id="PS00623"/>
    </source>
</evidence>
<dbReference type="PROSITE" id="PS00624">
    <property type="entry name" value="GMC_OXRED_2"/>
    <property type="match status" value="1"/>
</dbReference>
<dbReference type="InterPro" id="IPR000172">
    <property type="entry name" value="GMC_OxRdtase_N"/>
</dbReference>
<dbReference type="InterPro" id="IPR036188">
    <property type="entry name" value="FAD/NAD-bd_sf"/>
</dbReference>
<dbReference type="SUPFAM" id="SSF51905">
    <property type="entry name" value="FAD/NAD(P)-binding domain"/>
    <property type="match status" value="1"/>
</dbReference>
<dbReference type="GO" id="GO:0016614">
    <property type="term" value="F:oxidoreductase activity, acting on CH-OH group of donors"/>
    <property type="evidence" value="ECO:0007669"/>
    <property type="project" value="InterPro"/>
</dbReference>
<proteinExistence type="inferred from homology"/>
<evidence type="ECO:0000259" key="4">
    <source>
        <dbReference type="PROSITE" id="PS00624"/>
    </source>
</evidence>
<dbReference type="OrthoDB" id="269227at2759"/>
<comment type="caution">
    <text evidence="5">The sequence shown here is derived from an EMBL/GenBank/DDBJ whole genome shotgun (WGS) entry which is preliminary data.</text>
</comment>
<accession>A0A2J7RBG2</accession>
<gene>
    <name evidence="5" type="ORF">B7P43_G14240</name>
</gene>
<evidence type="ECO:0000313" key="6">
    <source>
        <dbReference type="Proteomes" id="UP000235965"/>
    </source>
</evidence>
<protein>
    <recommendedName>
        <fullName evidence="3 4">Glucose-methanol-choline oxidoreductase N-terminal domain-containing protein</fullName>
    </recommendedName>
</protein>
<dbReference type="PROSITE" id="PS00623">
    <property type="entry name" value="GMC_OXRED_1"/>
    <property type="match status" value="1"/>
</dbReference>
<keyword evidence="2" id="KW-0274">FAD</keyword>
<keyword evidence="6" id="KW-1185">Reference proteome</keyword>
<dbReference type="AlphaFoldDB" id="A0A2J7RBG2"/>